<proteinExistence type="predicted"/>
<dbReference type="EMBL" id="BSDP01000001">
    <property type="protein sequence ID" value="GLI26867.1"/>
    <property type="molecule type" value="Genomic_DNA"/>
</dbReference>
<evidence type="ECO:0000313" key="2">
    <source>
        <dbReference type="EMBL" id="GLI26867.1"/>
    </source>
</evidence>
<comment type="caution">
    <text evidence="2">The sequence shown here is derived from an EMBL/GenBank/DDBJ whole genome shotgun (WGS) entry which is preliminary data.</text>
</comment>
<dbReference type="AlphaFoldDB" id="A0A9W6FQQ3"/>
<evidence type="ECO:0000313" key="3">
    <source>
        <dbReference type="Proteomes" id="UP001144396"/>
    </source>
</evidence>
<sequence>MRNPSPLLPAFAAVALLLAGCSGGGADATDDDVSATVDGSGATATADAGDGDADASGDDTGTGGDCLVGDWVLAVSDMQAYYDVVGSASGMEMTLDGTTGLSLTADTFEYTPDMMLTLDFEGTSAVAVLGGSLSGEYTTADGVITTTSEVFDFEAEVTVDGTPVGDSSMANELLAGSPVSDAPYDCSGATPVIMFDTGVGERVPVTLQPAG</sequence>
<feature type="chain" id="PRO_5040911124" description="Lipoprotein" evidence="1">
    <location>
        <begin position="29"/>
        <end position="211"/>
    </location>
</feature>
<protein>
    <recommendedName>
        <fullName evidence="4">Lipoprotein</fullName>
    </recommendedName>
</protein>
<gene>
    <name evidence="2" type="ORF">ARHIZOSPH14_11090</name>
</gene>
<evidence type="ECO:0000256" key="1">
    <source>
        <dbReference type="SAM" id="SignalP"/>
    </source>
</evidence>
<name>A0A9W6FQQ3_9MICO</name>
<keyword evidence="1" id="KW-0732">Signal</keyword>
<accession>A0A9W6FQQ3</accession>
<dbReference type="PROSITE" id="PS51257">
    <property type="entry name" value="PROKAR_LIPOPROTEIN"/>
    <property type="match status" value="1"/>
</dbReference>
<dbReference type="Proteomes" id="UP001144396">
    <property type="component" value="Unassembled WGS sequence"/>
</dbReference>
<evidence type="ECO:0008006" key="4">
    <source>
        <dbReference type="Google" id="ProtNLM"/>
    </source>
</evidence>
<dbReference type="RefSeq" id="WP_281882903.1">
    <property type="nucleotide sequence ID" value="NZ_BSDP01000001.1"/>
</dbReference>
<feature type="signal peptide" evidence="1">
    <location>
        <begin position="1"/>
        <end position="28"/>
    </location>
</feature>
<organism evidence="2 3">
    <name type="scientific">Agromyces rhizosphaerae</name>
    <dbReference type="NCBI Taxonomy" id="88374"/>
    <lineage>
        <taxon>Bacteria</taxon>
        <taxon>Bacillati</taxon>
        <taxon>Actinomycetota</taxon>
        <taxon>Actinomycetes</taxon>
        <taxon>Micrococcales</taxon>
        <taxon>Microbacteriaceae</taxon>
        <taxon>Agromyces</taxon>
    </lineage>
</organism>
<reference evidence="2" key="1">
    <citation type="submission" date="2022-12" db="EMBL/GenBank/DDBJ databases">
        <title>Reference genome sequencing for broad-spectrum identification of bacterial and archaeal isolates by mass spectrometry.</title>
        <authorList>
            <person name="Sekiguchi Y."/>
            <person name="Tourlousse D.M."/>
        </authorList>
    </citation>
    <scope>NUCLEOTIDE SEQUENCE</scope>
    <source>
        <strain evidence="2">14</strain>
    </source>
</reference>
<keyword evidence="3" id="KW-1185">Reference proteome</keyword>